<reference evidence="1" key="2">
    <citation type="submission" date="2021-04" db="EMBL/GenBank/DDBJ databases">
        <authorList>
            <person name="Gilroy R."/>
        </authorList>
    </citation>
    <scope>NUCLEOTIDE SEQUENCE</scope>
    <source>
        <strain evidence="1">1068</strain>
    </source>
</reference>
<reference evidence="1" key="1">
    <citation type="journal article" date="2021" name="PeerJ">
        <title>Extensive microbial diversity within the chicken gut microbiome revealed by metagenomics and culture.</title>
        <authorList>
            <person name="Gilroy R."/>
            <person name="Ravi A."/>
            <person name="Getino M."/>
            <person name="Pursley I."/>
            <person name="Horton D.L."/>
            <person name="Alikhan N.F."/>
            <person name="Baker D."/>
            <person name="Gharbi K."/>
            <person name="Hall N."/>
            <person name="Watson M."/>
            <person name="Adriaenssens E.M."/>
            <person name="Foster-Nyarko E."/>
            <person name="Jarju S."/>
            <person name="Secka A."/>
            <person name="Antonio M."/>
            <person name="Oren A."/>
            <person name="Chaudhuri R.R."/>
            <person name="La Ragione R."/>
            <person name="Hildebrand F."/>
            <person name="Pallen M.J."/>
        </authorList>
    </citation>
    <scope>NUCLEOTIDE SEQUENCE</scope>
    <source>
        <strain evidence="1">1068</strain>
    </source>
</reference>
<sequence>MESTYSIAGINLRIKGNGGLAREVWKKFEVPESTADACIEMASLDEGVFYGIERFTVEKAAEIFRDGGDVMAVSEDWRSVTILPLENMNHLQAFLIQVFWAHAIKKSMIQTHSALIDFDGRGLLFFGPSGIGKTTQAELWQQYCGAKIINGDIGFIQETEAGFLGWGTPWHGSSPYCENTSVPVHAMIVLKQAPDNSIRELTGFEKVSAVSNNVFYPRWLENGMELCLETLDHLLRAVPVYELSCRPDEEAVRITEEAVFGGRFSV</sequence>
<evidence type="ECO:0000313" key="1">
    <source>
        <dbReference type="EMBL" id="HIZ66533.1"/>
    </source>
</evidence>
<gene>
    <name evidence="1" type="ORF">H9809_11665</name>
</gene>
<evidence type="ECO:0000313" key="2">
    <source>
        <dbReference type="Proteomes" id="UP000824056"/>
    </source>
</evidence>
<organism evidence="1 2">
    <name type="scientific">Candidatus Blautia pullicola</name>
    <dbReference type="NCBI Taxonomy" id="2838498"/>
    <lineage>
        <taxon>Bacteria</taxon>
        <taxon>Bacillati</taxon>
        <taxon>Bacillota</taxon>
        <taxon>Clostridia</taxon>
        <taxon>Lachnospirales</taxon>
        <taxon>Lachnospiraceae</taxon>
        <taxon>Blautia</taxon>
    </lineage>
</organism>
<comment type="caution">
    <text evidence="1">The sequence shown here is derived from an EMBL/GenBank/DDBJ whole genome shotgun (WGS) entry which is preliminary data.</text>
</comment>
<evidence type="ECO:0008006" key="3">
    <source>
        <dbReference type="Google" id="ProtNLM"/>
    </source>
</evidence>
<dbReference type="AlphaFoldDB" id="A0A9D2JTW2"/>
<name>A0A9D2JTW2_9FIRM</name>
<protein>
    <recommendedName>
        <fullName evidence="3">HPr kinase/phosphorylase</fullName>
    </recommendedName>
</protein>
<dbReference type="Gene3D" id="3.40.50.300">
    <property type="entry name" value="P-loop containing nucleotide triphosphate hydrolases"/>
    <property type="match status" value="1"/>
</dbReference>
<proteinExistence type="predicted"/>
<accession>A0A9D2JTW2</accession>
<dbReference type="EMBL" id="DXBG01000271">
    <property type="protein sequence ID" value="HIZ66533.1"/>
    <property type="molecule type" value="Genomic_DNA"/>
</dbReference>
<dbReference type="SUPFAM" id="SSF53795">
    <property type="entry name" value="PEP carboxykinase-like"/>
    <property type="match status" value="1"/>
</dbReference>
<dbReference type="Proteomes" id="UP000824056">
    <property type="component" value="Unassembled WGS sequence"/>
</dbReference>
<dbReference type="InterPro" id="IPR027417">
    <property type="entry name" value="P-loop_NTPase"/>
</dbReference>